<protein>
    <submittedName>
        <fullName evidence="4">Histone H2A deubiquitinase MYSM1</fullName>
    </submittedName>
</protein>
<feature type="compositionally biased region" description="Low complexity" evidence="2">
    <location>
        <begin position="200"/>
        <end position="210"/>
    </location>
</feature>
<name>A0A8D8LWC5_9HEMI</name>
<dbReference type="InterPro" id="IPR007526">
    <property type="entry name" value="SWIRM"/>
</dbReference>
<feature type="region of interest" description="Disordered" evidence="2">
    <location>
        <begin position="163"/>
        <end position="249"/>
    </location>
</feature>
<feature type="compositionally biased region" description="Polar residues" evidence="2">
    <location>
        <begin position="487"/>
        <end position="501"/>
    </location>
</feature>
<dbReference type="SUPFAM" id="SSF46689">
    <property type="entry name" value="Homeodomain-like"/>
    <property type="match status" value="2"/>
</dbReference>
<dbReference type="PROSITE" id="PS50934">
    <property type="entry name" value="SWIRM"/>
    <property type="match status" value="1"/>
</dbReference>
<feature type="compositionally biased region" description="Basic and acidic residues" evidence="2">
    <location>
        <begin position="407"/>
        <end position="417"/>
    </location>
</feature>
<dbReference type="EMBL" id="HBUF01327918">
    <property type="protein sequence ID" value="CAG6696234.1"/>
    <property type="molecule type" value="Transcribed_RNA"/>
</dbReference>
<dbReference type="InterPro" id="IPR001005">
    <property type="entry name" value="SANT/Myb"/>
</dbReference>
<sequence length="649" mass="73710">MDEDEDEIDILGDFDLENLLTRRDRTQASFSFSSNDNYSFPSSDWILDNSCPLFNVKSVLTSDQVTYDTPSSLLPSTESLEFNSNFWTEKEKTLLESGLDLFGKSYARLSQYIGSKNSSQVKHYLRNYHPRESLASASSTTSLNCLDVGSDNLDTIEVVISSEDTPLASPPPPPPSYTLSSHSSLSEGSLDSDDDSYMGSTTSTASESESNMNVPEPPRIIKQLKTTQPLPPTKKKHFVKKKPKPKPQAVAVVDENTDEDDDVDYDNTNIIFKERKLSKYHLMVKSGDQVLPSGEQVIRIKKDEIKSDSEVDVLESDDNKDDNGLLRINMKPSNLDINTFNPNRGMKVKGTVQGGRRRIFDKLKDKPRSVPEDTNVDFEVDVVNTSEVDPAHNLNEYNKETIPAKSKRTDISEHPLEMEDTSSDGSKKRTLTKKNTTRRKKTKDVSGRQCSNSKSATKNSKNLVINEDSKSSENTNVYLNRPHSIPSKRNISSNENSNTSADDMKSKSKKKKILFEESQFRTQRNKTIHVDDLLENYDFRNVKLIDHVTQMQRISQLGPGVTLVREDRAFNNYISVEEIDYHRDFFLHNDPYFVMRFLKIRNYILREWSCKKPKYINTTSVRSGLKHCGSATLINRIHAYVEQKGLINT</sequence>
<feature type="region of interest" description="Disordered" evidence="2">
    <location>
        <begin position="389"/>
        <end position="510"/>
    </location>
</feature>
<evidence type="ECO:0000259" key="3">
    <source>
        <dbReference type="PROSITE" id="PS50934"/>
    </source>
</evidence>
<comment type="subcellular location">
    <subcellularLocation>
        <location evidence="1">Nucleus</location>
    </subcellularLocation>
</comment>
<reference evidence="4" key="1">
    <citation type="submission" date="2021-05" db="EMBL/GenBank/DDBJ databases">
        <authorList>
            <person name="Alioto T."/>
            <person name="Alioto T."/>
            <person name="Gomez Garrido J."/>
        </authorList>
    </citation>
    <scope>NUCLEOTIDE SEQUENCE</scope>
</reference>
<feature type="domain" description="SWIRM" evidence="3">
    <location>
        <begin position="597"/>
        <end position="649"/>
    </location>
</feature>
<feature type="compositionally biased region" description="Basic residues" evidence="2">
    <location>
        <begin position="233"/>
        <end position="245"/>
    </location>
</feature>
<dbReference type="Pfam" id="PF04433">
    <property type="entry name" value="SWIRM"/>
    <property type="match status" value="1"/>
</dbReference>
<dbReference type="InterPro" id="IPR009057">
    <property type="entry name" value="Homeodomain-like_sf"/>
</dbReference>
<feature type="compositionally biased region" description="Low complexity" evidence="2">
    <location>
        <begin position="177"/>
        <end position="189"/>
    </location>
</feature>
<evidence type="ECO:0000256" key="2">
    <source>
        <dbReference type="SAM" id="MobiDB-lite"/>
    </source>
</evidence>
<feature type="compositionally biased region" description="Basic residues" evidence="2">
    <location>
        <begin position="428"/>
        <end position="442"/>
    </location>
</feature>
<evidence type="ECO:0000313" key="4">
    <source>
        <dbReference type="EMBL" id="CAG6616168.1"/>
    </source>
</evidence>
<dbReference type="Gene3D" id="1.20.58.1880">
    <property type="match status" value="1"/>
</dbReference>
<dbReference type="GO" id="GO:0005634">
    <property type="term" value="C:nucleus"/>
    <property type="evidence" value="ECO:0007669"/>
    <property type="project" value="UniProtKB-SubCell"/>
</dbReference>
<evidence type="ECO:0000256" key="1">
    <source>
        <dbReference type="ARBA" id="ARBA00004123"/>
    </source>
</evidence>
<organism evidence="4">
    <name type="scientific">Cacopsylla melanoneura</name>
    <dbReference type="NCBI Taxonomy" id="428564"/>
    <lineage>
        <taxon>Eukaryota</taxon>
        <taxon>Metazoa</taxon>
        <taxon>Ecdysozoa</taxon>
        <taxon>Arthropoda</taxon>
        <taxon>Hexapoda</taxon>
        <taxon>Insecta</taxon>
        <taxon>Pterygota</taxon>
        <taxon>Neoptera</taxon>
        <taxon>Paraneoptera</taxon>
        <taxon>Hemiptera</taxon>
        <taxon>Sternorrhyncha</taxon>
        <taxon>Psylloidea</taxon>
        <taxon>Psyllidae</taxon>
        <taxon>Psyllinae</taxon>
        <taxon>Cacopsylla</taxon>
    </lineage>
</organism>
<dbReference type="EMBL" id="HBUF01035022">
    <property type="protein sequence ID" value="CAG6616168.1"/>
    <property type="molecule type" value="Transcribed_RNA"/>
</dbReference>
<dbReference type="InterPro" id="IPR036388">
    <property type="entry name" value="WH-like_DNA-bd_sf"/>
</dbReference>
<dbReference type="CDD" id="cd00167">
    <property type="entry name" value="SANT"/>
    <property type="match status" value="1"/>
</dbReference>
<accession>A0A8D8LWC5</accession>
<dbReference type="Gene3D" id="1.10.10.10">
    <property type="entry name" value="Winged helix-like DNA-binding domain superfamily/Winged helix DNA-binding domain"/>
    <property type="match status" value="1"/>
</dbReference>
<dbReference type="AlphaFoldDB" id="A0A8D8LWC5"/>
<proteinExistence type="predicted"/>
<dbReference type="EMBL" id="HBUF01327920">
    <property type="protein sequence ID" value="CAG6696236.1"/>
    <property type="molecule type" value="Transcribed_RNA"/>
</dbReference>
<dbReference type="SMART" id="SM00717">
    <property type="entry name" value="SANT"/>
    <property type="match status" value="1"/>
</dbReference>
<feature type="compositionally biased region" description="Low complexity" evidence="2">
    <location>
        <begin position="451"/>
        <end position="462"/>
    </location>
</feature>